<sequence length="238" mass="26968">MPSMSERILGSINIVGRRVDFTKNRPLAWGIEIEIPLGSLDKKAVRKLSGVILPDRIFGIRFLDLNPQESLPIELRNIESDWKYYKDTSLRYLATTGRGTDTFRREIIADFFYLMFGRNYEQIDEFNSLIKKNRGKEIVIVSGHGWDAPLTIGEQCSRQPYFTKETRVQKLGNEVAVNRILKRYDNTVNYAGILLASCYSGETKIRALGVPVVYTVGEFGGSKSRKGLLPTIISVPNV</sequence>
<dbReference type="EMBL" id="LBZO01000020">
    <property type="protein sequence ID" value="KKR73496.1"/>
    <property type="molecule type" value="Genomic_DNA"/>
</dbReference>
<reference evidence="1 2" key="1">
    <citation type="journal article" date="2015" name="Nature">
        <title>rRNA introns, odd ribosomes, and small enigmatic genomes across a large radiation of phyla.</title>
        <authorList>
            <person name="Brown C.T."/>
            <person name="Hug L.A."/>
            <person name="Thomas B.C."/>
            <person name="Sharon I."/>
            <person name="Castelle C.J."/>
            <person name="Singh A."/>
            <person name="Wilkins M.J."/>
            <person name="Williams K.H."/>
            <person name="Banfield J.F."/>
        </authorList>
    </citation>
    <scope>NUCLEOTIDE SEQUENCE [LARGE SCALE GENOMIC DNA]</scope>
</reference>
<dbReference type="Proteomes" id="UP000034013">
    <property type="component" value="Unassembled WGS sequence"/>
</dbReference>
<organism evidence="1 2">
    <name type="scientific">Candidatus Woesebacteria bacterium GW2011_GWA2_40_7</name>
    <dbReference type="NCBI Taxonomy" id="1618562"/>
    <lineage>
        <taxon>Bacteria</taxon>
        <taxon>Candidatus Woeseibacteriota</taxon>
    </lineage>
</organism>
<protein>
    <submittedName>
        <fullName evidence="1">Uncharacterized protein</fullName>
    </submittedName>
</protein>
<accession>A0A0G0TF80</accession>
<evidence type="ECO:0000313" key="2">
    <source>
        <dbReference type="Proteomes" id="UP000034013"/>
    </source>
</evidence>
<evidence type="ECO:0000313" key="1">
    <source>
        <dbReference type="EMBL" id="KKR73496.1"/>
    </source>
</evidence>
<name>A0A0G0TF80_9BACT</name>
<comment type="caution">
    <text evidence="1">The sequence shown here is derived from an EMBL/GenBank/DDBJ whole genome shotgun (WGS) entry which is preliminary data.</text>
</comment>
<gene>
    <name evidence="1" type="ORF">UU16_C0020G0002</name>
</gene>
<proteinExistence type="predicted"/>
<dbReference type="AlphaFoldDB" id="A0A0G0TF80"/>